<dbReference type="OrthoDB" id="9759099at2"/>
<dbReference type="GO" id="GO:0016491">
    <property type="term" value="F:oxidoreductase activity"/>
    <property type="evidence" value="ECO:0007669"/>
    <property type="project" value="UniProtKB-KW"/>
</dbReference>
<dbReference type="PANTHER" id="PTHR11908">
    <property type="entry name" value="XANTHINE DEHYDROGENASE"/>
    <property type="match status" value="1"/>
</dbReference>
<dbReference type="SMART" id="SM01008">
    <property type="entry name" value="Ald_Xan_dh_C"/>
    <property type="match status" value="1"/>
</dbReference>
<dbReference type="RefSeq" id="WP_048570257.1">
    <property type="nucleotide sequence ID" value="NZ_LFVU01000024.1"/>
</dbReference>
<dbReference type="PATRIC" id="fig|1121307.3.peg.1791"/>
<dbReference type="InterPro" id="IPR016208">
    <property type="entry name" value="Ald_Oxase/xanthine_DH-like"/>
</dbReference>
<dbReference type="GO" id="GO:0005506">
    <property type="term" value="F:iron ion binding"/>
    <property type="evidence" value="ECO:0007669"/>
    <property type="project" value="InterPro"/>
</dbReference>
<sequence length="772" mass="84495">MYAIKKSIPKVDAMGNILGGHVYADDVAPKDALIIKILRSPHAFAKIINIDTTEALKLEGVECVLTYKDCPDIRITRAGQAYPEESPYDFKILDQIVRYVGDDVALVVAKTEKIALAAMELVKVEYEVYEPVLDMEKAIDHPSIIHPEDDIVVHQDTHFNPKRNIAAQVDIANNGDMKKTLEECDIVHSGTYYIPASHQGMMETFRSSAYIDPKGRLVITSSTQIPFHNRRQVARALDIPESKVRVIKPRIGGGFGAKQNSNTEFYPALVTWITKKPSKVTFTREETFESGSPRHPMKIDVTIGLMKDGKLRAIDMVGLSDTGAFAEHGRAVFLQVGMKSIGMYNKCDAVRFHGDVVYTNHLTYAAYRGYGATQGDYALESCINEACKKYGIDPIEFRVKNVVRENETAVPFGFFGQPAPPKGYALESCQLVACIERGREIIEWDKKYGKREISPTKRRGLGMACGRQGSGIPGVDMASAVLKLNNDGSFQLLIGATDLGTGSDTILSQICAEELTVPFEAINVFSSDTDFTPYDCGAYASSTTYVSGNAIKNTATKMRGELIREAAVILDAKEEDLFIEDGQVKSKVDDKSITFQGIAYKLGCSCKQLLTSDSFTGKGSPVPYIAGFAEVEVDIETGKIDLTQFVGVLDVGTVVNPALARVQAEGGILQGIGMALWETVVHNEKGKMLSNNFLKYPMPVRDNFGTIKVDFVESYEPTGPFGAKSIGEVVLNSSAPAIRAAIIDAVGPIQLDHMPFTPSLILSEINKLKKQA</sequence>
<dbReference type="Gene3D" id="3.90.1170.50">
    <property type="entry name" value="Aldehyde oxidase/xanthine dehydrogenase, a/b hammerhead"/>
    <property type="match status" value="1"/>
</dbReference>
<keyword evidence="1" id="KW-0500">Molybdenum</keyword>
<gene>
    <name evidence="4" type="primary">xdhD</name>
    <name evidence="4" type="ORF">CLCY_4c01370</name>
</gene>
<protein>
    <submittedName>
        <fullName evidence="4">Putative hypoxanthine oxidase XdhD</fullName>
        <ecNumber evidence="4">1.-.-.-</ecNumber>
    </submittedName>
</protein>
<dbReference type="PANTHER" id="PTHR11908:SF132">
    <property type="entry name" value="ALDEHYDE OXIDASE 1-RELATED"/>
    <property type="match status" value="1"/>
</dbReference>
<dbReference type="AlphaFoldDB" id="A0A0J8DD36"/>
<dbReference type="Pfam" id="PF02738">
    <property type="entry name" value="MoCoBD_1"/>
    <property type="match status" value="1"/>
</dbReference>
<dbReference type="Pfam" id="PF01315">
    <property type="entry name" value="Ald_Xan_dh_C"/>
    <property type="match status" value="1"/>
</dbReference>
<reference evidence="4 5" key="1">
    <citation type="submission" date="2015-06" db="EMBL/GenBank/DDBJ databases">
        <title>Draft genome sequence of the purine-degrading Clostridium cylindrosporum HC-1 (DSM 605).</title>
        <authorList>
            <person name="Poehlein A."/>
            <person name="Schiel-Bengelsdorf B."/>
            <person name="Bengelsdorf F."/>
            <person name="Daniel R."/>
            <person name="Duerre P."/>
        </authorList>
    </citation>
    <scope>NUCLEOTIDE SEQUENCE [LARGE SCALE GENOMIC DNA]</scope>
    <source>
        <strain evidence="4 5">DSM 605</strain>
    </source>
</reference>
<evidence type="ECO:0000259" key="3">
    <source>
        <dbReference type="SMART" id="SM01008"/>
    </source>
</evidence>
<evidence type="ECO:0000313" key="4">
    <source>
        <dbReference type="EMBL" id="KMT22164.1"/>
    </source>
</evidence>
<evidence type="ECO:0000313" key="5">
    <source>
        <dbReference type="Proteomes" id="UP000036756"/>
    </source>
</evidence>
<name>A0A0J8DD36_CLOCY</name>
<dbReference type="InterPro" id="IPR008274">
    <property type="entry name" value="AldOxase/xan_DH_MoCoBD1"/>
</dbReference>
<keyword evidence="2 4" id="KW-0560">Oxidoreductase</keyword>
<dbReference type="InterPro" id="IPR036856">
    <property type="entry name" value="Ald_Oxase/Xan_DH_a/b_sf"/>
</dbReference>
<dbReference type="Proteomes" id="UP000036756">
    <property type="component" value="Unassembled WGS sequence"/>
</dbReference>
<dbReference type="EMBL" id="LFVU01000024">
    <property type="protein sequence ID" value="KMT22164.1"/>
    <property type="molecule type" value="Genomic_DNA"/>
</dbReference>
<proteinExistence type="predicted"/>
<dbReference type="InterPro" id="IPR000674">
    <property type="entry name" value="Ald_Oxase/Xan_DH_a/b"/>
</dbReference>
<dbReference type="SUPFAM" id="SSF54665">
    <property type="entry name" value="CO dehydrogenase molybdoprotein N-domain-like"/>
    <property type="match status" value="1"/>
</dbReference>
<comment type="caution">
    <text evidence="4">The sequence shown here is derived from an EMBL/GenBank/DDBJ whole genome shotgun (WGS) entry which is preliminary data.</text>
</comment>
<dbReference type="STRING" id="1121307.CLCY_4c01370"/>
<dbReference type="Gene3D" id="3.30.365.10">
    <property type="entry name" value="Aldehyde oxidase/xanthine dehydrogenase, molybdopterin binding domain"/>
    <property type="match status" value="4"/>
</dbReference>
<evidence type="ECO:0000256" key="2">
    <source>
        <dbReference type="ARBA" id="ARBA00023002"/>
    </source>
</evidence>
<dbReference type="EC" id="1.-.-.-" evidence="4"/>
<dbReference type="InterPro" id="IPR046867">
    <property type="entry name" value="AldOxase/xan_DH_MoCoBD2"/>
</dbReference>
<dbReference type="Pfam" id="PF20256">
    <property type="entry name" value="MoCoBD_2"/>
    <property type="match status" value="1"/>
</dbReference>
<accession>A0A0J8DD36</accession>
<keyword evidence="5" id="KW-1185">Reference proteome</keyword>
<evidence type="ECO:0000256" key="1">
    <source>
        <dbReference type="ARBA" id="ARBA00022505"/>
    </source>
</evidence>
<feature type="domain" description="Aldehyde oxidase/xanthine dehydrogenase a/b hammerhead" evidence="3">
    <location>
        <begin position="18"/>
        <end position="130"/>
    </location>
</feature>
<dbReference type="InterPro" id="IPR037165">
    <property type="entry name" value="AldOxase/xan_DH_Mopterin-bd_sf"/>
</dbReference>
<dbReference type="SUPFAM" id="SSF56003">
    <property type="entry name" value="Molybdenum cofactor-binding domain"/>
    <property type="match status" value="1"/>
</dbReference>
<organism evidence="4 5">
    <name type="scientific">Clostridium cylindrosporum DSM 605</name>
    <dbReference type="NCBI Taxonomy" id="1121307"/>
    <lineage>
        <taxon>Bacteria</taxon>
        <taxon>Bacillati</taxon>
        <taxon>Bacillota</taxon>
        <taxon>Clostridia</taxon>
        <taxon>Eubacteriales</taxon>
        <taxon>Clostridiaceae</taxon>
        <taxon>Clostridium</taxon>
    </lineage>
</organism>